<evidence type="ECO:0000313" key="6">
    <source>
        <dbReference type="EMBL" id="EDH3028066.1"/>
    </source>
</evidence>
<dbReference type="Gene3D" id="1.10.287.1120">
    <property type="entry name" value="Bipartite methylase S protein"/>
    <property type="match status" value="1"/>
</dbReference>
<evidence type="ECO:0000256" key="3">
    <source>
        <dbReference type="ARBA" id="ARBA00023125"/>
    </source>
</evidence>
<evidence type="ECO:0000256" key="1">
    <source>
        <dbReference type="ARBA" id="ARBA00010923"/>
    </source>
</evidence>
<reference evidence="6" key="1">
    <citation type="submission" date="2019-10" db="EMBL/GenBank/DDBJ databases">
        <authorList>
            <consortium name="PulseNet: The National Subtyping Network for Foodborne Disease Surveillance"/>
            <person name="Tarr C.L."/>
            <person name="Trees E."/>
            <person name="Katz L.S."/>
            <person name="Carleton-Romer H.A."/>
            <person name="Stroika S."/>
            <person name="Kucerova Z."/>
            <person name="Roache K.F."/>
            <person name="Sabol A.L."/>
            <person name="Besser J."/>
            <person name="Gerner-Smidt P."/>
        </authorList>
    </citation>
    <scope>NUCLEOTIDE SEQUENCE</scope>
    <source>
        <strain evidence="5">PNUSAS006765</strain>
        <strain evidence="6">PNUSAS109927</strain>
    </source>
</reference>
<accession>A0A633PZZ7</accession>
<dbReference type="InterPro" id="IPR052021">
    <property type="entry name" value="Type-I_RS_S_subunit"/>
</dbReference>
<protein>
    <recommendedName>
        <fullName evidence="4">Type I restriction modification DNA specificity domain-containing protein</fullName>
    </recommendedName>
</protein>
<dbReference type="Gene3D" id="3.90.220.20">
    <property type="entry name" value="DNA methylase specificity domains"/>
    <property type="match status" value="2"/>
</dbReference>
<dbReference type="InterPro" id="IPR044946">
    <property type="entry name" value="Restrct_endonuc_typeI_TRD_sf"/>
</dbReference>
<dbReference type="InterPro" id="IPR000055">
    <property type="entry name" value="Restrct_endonuc_typeI_TRD"/>
</dbReference>
<feature type="domain" description="Type I restriction modification DNA specificity" evidence="4">
    <location>
        <begin position="226"/>
        <end position="401"/>
    </location>
</feature>
<dbReference type="EMBL" id="AAMHCR010000046">
    <property type="protein sequence ID" value="EDH3028066.1"/>
    <property type="molecule type" value="Genomic_DNA"/>
</dbReference>
<dbReference type="EMBL" id="AAGSEK010000003">
    <property type="protein sequence ID" value="EBR4140410.1"/>
    <property type="molecule type" value="Genomic_DNA"/>
</dbReference>
<name>A0A633PZZ7_SALER</name>
<comment type="caution">
    <text evidence="6">The sequence shown here is derived from an EMBL/GenBank/DDBJ whole genome shotgun (WGS) entry which is preliminary data.</text>
</comment>
<keyword evidence="3" id="KW-0238">DNA-binding</keyword>
<organism evidence="6">
    <name type="scientific">Salmonella enterica</name>
    <name type="common">Salmonella choleraesuis</name>
    <dbReference type="NCBI Taxonomy" id="28901"/>
    <lineage>
        <taxon>Bacteria</taxon>
        <taxon>Pseudomonadati</taxon>
        <taxon>Pseudomonadota</taxon>
        <taxon>Gammaproteobacteria</taxon>
        <taxon>Enterobacterales</taxon>
        <taxon>Enterobacteriaceae</taxon>
        <taxon>Salmonella</taxon>
    </lineage>
</organism>
<comment type="similarity">
    <text evidence="1">Belongs to the type-I restriction system S methylase family.</text>
</comment>
<dbReference type="PANTHER" id="PTHR30408">
    <property type="entry name" value="TYPE-1 RESTRICTION ENZYME ECOKI SPECIFICITY PROTEIN"/>
    <property type="match status" value="1"/>
</dbReference>
<evidence type="ECO:0000259" key="4">
    <source>
        <dbReference type="Pfam" id="PF01420"/>
    </source>
</evidence>
<dbReference type="GO" id="GO:0009307">
    <property type="term" value="P:DNA restriction-modification system"/>
    <property type="evidence" value="ECO:0007669"/>
    <property type="project" value="UniProtKB-KW"/>
</dbReference>
<dbReference type="PANTHER" id="PTHR30408:SF12">
    <property type="entry name" value="TYPE I RESTRICTION ENZYME MJAVIII SPECIFICITY SUBUNIT"/>
    <property type="match status" value="1"/>
</dbReference>
<keyword evidence="2" id="KW-0680">Restriction system</keyword>
<sequence>MSEWKKATLAEIADIRVSNVDKKSNQGEKPVMLCNYMDVYSNDYITRDISFMEATANIMEIAKFTVSKGDVLITKDSETPFDIGIPAVVVDDMDNLVCGYHLAQIKPDERKVDSIFLAKLLSMPKVVSYFSSLAAGSTRYGLSNKTIANTVVSLPPLDIQKNISRILRNIDEAIEKTDLLINKYRNIRRGLLHDLLVRGIDSDGRLRSSYEIRPDLYKKTVIGWIPKEWTVRTLGDLTESWAMGPRFSSDEYDENGNVATLRTTDISKDGNINYPTMPIAKLNLLGMNNHILQKNDFVITRSGTCGICAVFEGFRLPVLPGAFLIRFRFKKEIIPNYIAYYLNSDLGSPSVARLAEGGVQKNLRGTSLCTINIPIPSYEEQELILMKINAIDHKIKTETDGRKILESKRKGLTSDLLSPEISVNLY</sequence>
<dbReference type="Pfam" id="PF01420">
    <property type="entry name" value="Methylase_S"/>
    <property type="match status" value="2"/>
</dbReference>
<dbReference type="AlphaFoldDB" id="A0A633PZZ7"/>
<feature type="domain" description="Type I restriction modification DNA specificity" evidence="4">
    <location>
        <begin position="1"/>
        <end position="177"/>
    </location>
</feature>
<dbReference type="SUPFAM" id="SSF116734">
    <property type="entry name" value="DNA methylase specificity domain"/>
    <property type="match status" value="2"/>
</dbReference>
<proteinExistence type="inferred from homology"/>
<gene>
    <name evidence="5" type="ORF">BVJ40_03395</name>
    <name evidence="6" type="ORF">GC818_15945</name>
</gene>
<evidence type="ECO:0000256" key="2">
    <source>
        <dbReference type="ARBA" id="ARBA00022747"/>
    </source>
</evidence>
<dbReference type="GO" id="GO:0003677">
    <property type="term" value="F:DNA binding"/>
    <property type="evidence" value="ECO:0007669"/>
    <property type="project" value="UniProtKB-KW"/>
</dbReference>
<evidence type="ECO:0000313" key="5">
    <source>
        <dbReference type="EMBL" id="EBR4140410.1"/>
    </source>
</evidence>